<organism evidence="2 3">
    <name type="scientific">Streptomyces violaceusniger</name>
    <dbReference type="NCBI Taxonomy" id="68280"/>
    <lineage>
        <taxon>Bacteria</taxon>
        <taxon>Bacillati</taxon>
        <taxon>Actinomycetota</taxon>
        <taxon>Actinomycetes</taxon>
        <taxon>Kitasatosporales</taxon>
        <taxon>Streptomycetaceae</taxon>
        <taxon>Streptomyces</taxon>
        <taxon>Streptomyces violaceusniger group</taxon>
    </lineage>
</organism>
<feature type="compositionally biased region" description="Basic residues" evidence="1">
    <location>
        <begin position="181"/>
        <end position="195"/>
    </location>
</feature>
<feature type="region of interest" description="Disordered" evidence="1">
    <location>
        <begin position="102"/>
        <end position="125"/>
    </location>
</feature>
<reference evidence="2 3" key="1">
    <citation type="journal article" date="2020" name="Int. J. Syst. Evol. Microbiol.">
        <title>Reclassification of Streptomyces castelarensis and Streptomyces sporoclivatus as later heterotypic synonyms of Streptomyces antimycoticus.</title>
        <authorList>
            <person name="Komaki H."/>
            <person name="Tamura T."/>
        </authorList>
    </citation>
    <scope>NUCLEOTIDE SEQUENCE [LARGE SCALE GENOMIC DNA]</scope>
    <source>
        <strain evidence="2 3">NBRC 13459</strain>
    </source>
</reference>
<proteinExistence type="predicted"/>
<protein>
    <submittedName>
        <fullName evidence="2">Uncharacterized protein</fullName>
    </submittedName>
</protein>
<evidence type="ECO:0000256" key="1">
    <source>
        <dbReference type="SAM" id="MobiDB-lite"/>
    </source>
</evidence>
<accession>A0A4D4LKW1</accession>
<evidence type="ECO:0000313" key="3">
    <source>
        <dbReference type="Proteomes" id="UP000301309"/>
    </source>
</evidence>
<dbReference type="EMBL" id="BJHW01000002">
    <property type="protein sequence ID" value="GDY58967.1"/>
    <property type="molecule type" value="Genomic_DNA"/>
</dbReference>
<feature type="compositionally biased region" description="Basic and acidic residues" evidence="1">
    <location>
        <begin position="21"/>
        <end position="37"/>
    </location>
</feature>
<feature type="region of interest" description="Disordered" evidence="1">
    <location>
        <begin position="330"/>
        <end position="360"/>
    </location>
</feature>
<feature type="compositionally biased region" description="Gly residues" evidence="1">
    <location>
        <begin position="349"/>
        <end position="360"/>
    </location>
</feature>
<feature type="compositionally biased region" description="Basic and acidic residues" evidence="1">
    <location>
        <begin position="45"/>
        <end position="82"/>
    </location>
</feature>
<feature type="region of interest" description="Disordered" evidence="1">
    <location>
        <begin position="165"/>
        <end position="234"/>
    </location>
</feature>
<name>A0A4D4LKW1_STRVO</name>
<dbReference type="Proteomes" id="UP000301309">
    <property type="component" value="Unassembled WGS sequence"/>
</dbReference>
<keyword evidence="3" id="KW-1185">Reference proteome</keyword>
<feature type="compositionally biased region" description="Basic and acidic residues" evidence="1">
    <location>
        <begin position="196"/>
        <end position="212"/>
    </location>
</feature>
<dbReference type="AlphaFoldDB" id="A0A4D4LKW1"/>
<comment type="caution">
    <text evidence="2">The sequence shown here is derived from an EMBL/GenBank/DDBJ whole genome shotgun (WGS) entry which is preliminary data.</text>
</comment>
<feature type="compositionally biased region" description="Basic and acidic residues" evidence="1">
    <location>
        <begin position="223"/>
        <end position="233"/>
    </location>
</feature>
<feature type="region of interest" description="Disordered" evidence="1">
    <location>
        <begin position="1"/>
        <end position="82"/>
    </location>
</feature>
<evidence type="ECO:0000313" key="2">
    <source>
        <dbReference type="EMBL" id="GDY58967.1"/>
    </source>
</evidence>
<gene>
    <name evidence="2" type="ORF">SVIO_095900</name>
</gene>
<sequence>MGQGVDHMGTVPHQRGALGVRADEEAGRVDQEHHRQPEPVAQPREASDLVRGRRVDRPGQHQRLARHEADRPTVDPAEGRDQVGGEIRAQLQDFAEVGEADDDFPHVVGPPGVRRHDVPQGGGRRHRFGRLQTALEVRQVGRDQVVHPGLVRRHRVRRAGRGVHPRGADLLRGQPLAQRGLHQRRPGHSGRRALRGHHEVAQPGEDRVSRERPPRHRAYGRHPAGEAGERGEDGLATATGAQGRLLHSVSRALGEDHHRQGAFLGELEHPGQLGVVDIALAARQHGVVVGGDGERAATQPGDAGDEAVRGGVEFRLRRSGEHSVLAERAGVGQRGHPLARGPPAPGSLPGDGLGAGGVGGPAPEFLQRLDGPRSGVLGHDIGTHDIGIGHGRTVAQSVSSFSSQRVAG</sequence>